<dbReference type="SUPFAM" id="SSF49452">
    <property type="entry name" value="Starch-binding domain-like"/>
    <property type="match status" value="1"/>
</dbReference>
<dbReference type="SUPFAM" id="SSF56935">
    <property type="entry name" value="Porins"/>
    <property type="match status" value="1"/>
</dbReference>
<dbReference type="GO" id="GO:0030246">
    <property type="term" value="F:carbohydrate binding"/>
    <property type="evidence" value="ECO:0007669"/>
    <property type="project" value="InterPro"/>
</dbReference>
<keyword evidence="6" id="KW-0998">Cell outer membrane</keyword>
<name>A0A4Q7YS75_9BACT</name>
<feature type="domain" description="TonB-dependent transporter Oar-like beta-barrel" evidence="7">
    <location>
        <begin position="277"/>
        <end position="348"/>
    </location>
</feature>
<evidence type="ECO:0000256" key="3">
    <source>
        <dbReference type="ARBA" id="ARBA00022452"/>
    </source>
</evidence>
<reference evidence="8 9" key="1">
    <citation type="submission" date="2019-02" db="EMBL/GenBank/DDBJ databases">
        <title>Genomic Encyclopedia of Archaeal and Bacterial Type Strains, Phase II (KMG-II): from individual species to whole genera.</title>
        <authorList>
            <person name="Goeker M."/>
        </authorList>
    </citation>
    <scope>NUCLEOTIDE SEQUENCE [LARGE SCALE GENOMIC DNA]</scope>
    <source>
        <strain evidence="8 9">DSM 18101</strain>
    </source>
</reference>
<dbReference type="Gene3D" id="2.170.130.10">
    <property type="entry name" value="TonB-dependent receptor, plug domain"/>
    <property type="match status" value="1"/>
</dbReference>
<dbReference type="GO" id="GO:0004180">
    <property type="term" value="F:carboxypeptidase activity"/>
    <property type="evidence" value="ECO:0007669"/>
    <property type="project" value="UniProtKB-KW"/>
</dbReference>
<evidence type="ECO:0000313" key="9">
    <source>
        <dbReference type="Proteomes" id="UP000292958"/>
    </source>
</evidence>
<comment type="caution">
    <text evidence="8">The sequence shown here is derived from an EMBL/GenBank/DDBJ whole genome shotgun (WGS) entry which is preliminary data.</text>
</comment>
<dbReference type="InterPro" id="IPR013784">
    <property type="entry name" value="Carb-bd-like_fold"/>
</dbReference>
<keyword evidence="4" id="KW-0812">Transmembrane</keyword>
<dbReference type="Gene3D" id="2.60.40.1120">
    <property type="entry name" value="Carboxypeptidase-like, regulatory domain"/>
    <property type="match status" value="1"/>
</dbReference>
<keyword evidence="5" id="KW-0472">Membrane</keyword>
<feature type="domain" description="TonB-dependent transporter Oar-like beta-barrel" evidence="7">
    <location>
        <begin position="600"/>
        <end position="976"/>
    </location>
</feature>
<keyword evidence="2" id="KW-0813">Transport</keyword>
<dbReference type="GO" id="GO:0009279">
    <property type="term" value="C:cell outer membrane"/>
    <property type="evidence" value="ECO:0007669"/>
    <property type="project" value="UniProtKB-SubCell"/>
</dbReference>
<keyword evidence="9" id="KW-1185">Reference proteome</keyword>
<feature type="domain" description="TonB-dependent transporter Oar-like beta-barrel" evidence="7">
    <location>
        <begin position="382"/>
        <end position="596"/>
    </location>
</feature>
<dbReference type="InterPro" id="IPR037066">
    <property type="entry name" value="Plug_dom_sf"/>
</dbReference>
<sequence>MANEVLRLPAISPESFVGAAALWGCHYVGGIVNRLVRNMAVLISLIVPSLGRAQETLTTASVTGRVLDTSGALIPHATVKALALATNQAYTVTTDDQGRFRIPFLVIGIYSFSTQPAGFALTAQKVQLTVGAALDVTLRVAVGSANTSVDVAGQPPVLEENRSQISETVLQAEVNDLPYNGRNFLDLSLLAPGVSPTNTGSVQTFAETSPVIGQGYSINSQRNFSNSFVVDGLSANDDAAGLAGNSYSMDVVREFQVVTSGGQAEFGRALGGYFNIVTRSGTNDLHGTAYGFLKNQRLNAQNALSGNKLPLTQGQYGASLSGPVTRDHTFLFGNYEGRRLNTNGVTTIAPAQASAINSRLDAIGFVGPRLSVGTGPTTLYPTTVHTDTAFLRGDHRFSDIDQINLRYSFYHLDSINARGAGGIADVSYGTSVRDTNHTVAVSNVATLSPRTFNETRGQFTYDDLEAPPNTQNSPAVTISGVATFGRFSSSPTARLNYLYELVDNFVMQRRTHTVKAGADFLFNNDTITFPMAFAGSYLFPSLSAFQSSGRSYSSFSQNFGTPFIQQNNPNIGMYVQDEWKIASTLTLNLGLRYDLQFLRTINTDINNVSPRIGFAWSPFANKRIVVRGSFGLFYDRVPLRPLANALLSADNTTDPARGRLLQYTYIPSDTGAPVFPNVSSTPNPGSRISYTLMNRSIQNASSQQASLGVEQQITQTATLGISYQHVRGLHLLSSINRNINPDGSRPDPTRGNVRPYDSLFDSSYDGLAVSFLERPVSWGSARISYTWSKAMANVGEFFFSSPINNFDLRMDRSRSDDDQRHRLVFDATLTSPTAHTDRITGHLTHGWRMGGILQYYSRLPFNITTGGQTTQQTTQRPCAAGYSLVGINPCTEALAGAVINRNAGVGFDFFSLNARLSRTFPITERFHLEGMVEAFNVLNHRNDMIPNATWGTGDYPSRPNPSFGAATAVGDPRSIQLAARLSF</sequence>
<dbReference type="Pfam" id="PF13620">
    <property type="entry name" value="CarboxypepD_reg"/>
    <property type="match status" value="1"/>
</dbReference>
<dbReference type="Pfam" id="PF25183">
    <property type="entry name" value="OMP_b-brl_4"/>
    <property type="match status" value="3"/>
</dbReference>
<keyword evidence="3" id="KW-1134">Transmembrane beta strand</keyword>
<dbReference type="InterPro" id="IPR036942">
    <property type="entry name" value="Beta-barrel_TonB_sf"/>
</dbReference>
<dbReference type="InterPro" id="IPR057601">
    <property type="entry name" value="Oar-like_b-barrel"/>
</dbReference>
<keyword evidence="8" id="KW-0378">Hydrolase</keyword>
<dbReference type="Gene3D" id="2.40.170.20">
    <property type="entry name" value="TonB-dependent receptor, beta-barrel domain"/>
    <property type="match status" value="1"/>
</dbReference>
<dbReference type="Proteomes" id="UP000292958">
    <property type="component" value="Unassembled WGS sequence"/>
</dbReference>
<dbReference type="GO" id="GO:0044718">
    <property type="term" value="P:siderophore transmembrane transport"/>
    <property type="evidence" value="ECO:0007669"/>
    <property type="project" value="TreeGrafter"/>
</dbReference>
<dbReference type="AlphaFoldDB" id="A0A4Q7YS75"/>
<comment type="subcellular location">
    <subcellularLocation>
        <location evidence="1">Cell outer membrane</location>
        <topology evidence="1">Multi-pass membrane protein</topology>
    </subcellularLocation>
</comment>
<evidence type="ECO:0000256" key="5">
    <source>
        <dbReference type="ARBA" id="ARBA00023136"/>
    </source>
</evidence>
<keyword evidence="8" id="KW-0121">Carboxypeptidase</keyword>
<dbReference type="PANTHER" id="PTHR30069">
    <property type="entry name" value="TONB-DEPENDENT OUTER MEMBRANE RECEPTOR"/>
    <property type="match status" value="1"/>
</dbReference>
<protein>
    <submittedName>
        <fullName evidence="8">Carboxypeptidase family protein</fullName>
    </submittedName>
</protein>
<accession>A0A4Q7YS75</accession>
<evidence type="ECO:0000313" key="8">
    <source>
        <dbReference type="EMBL" id="RZU39705.1"/>
    </source>
</evidence>
<evidence type="ECO:0000256" key="4">
    <source>
        <dbReference type="ARBA" id="ARBA00022692"/>
    </source>
</evidence>
<evidence type="ECO:0000259" key="7">
    <source>
        <dbReference type="Pfam" id="PF25183"/>
    </source>
</evidence>
<keyword evidence="8" id="KW-0645">Protease</keyword>
<dbReference type="PANTHER" id="PTHR30069:SF46">
    <property type="entry name" value="OAR PROTEIN"/>
    <property type="match status" value="1"/>
</dbReference>
<evidence type="ECO:0000256" key="2">
    <source>
        <dbReference type="ARBA" id="ARBA00022448"/>
    </source>
</evidence>
<dbReference type="GO" id="GO:0015344">
    <property type="term" value="F:siderophore uptake transmembrane transporter activity"/>
    <property type="evidence" value="ECO:0007669"/>
    <property type="project" value="TreeGrafter"/>
</dbReference>
<evidence type="ECO:0000256" key="6">
    <source>
        <dbReference type="ARBA" id="ARBA00023237"/>
    </source>
</evidence>
<dbReference type="InterPro" id="IPR039426">
    <property type="entry name" value="TonB-dep_rcpt-like"/>
</dbReference>
<proteinExistence type="predicted"/>
<gene>
    <name evidence="8" type="ORF">BDD14_1094</name>
</gene>
<organism evidence="8 9">
    <name type="scientific">Edaphobacter modestus</name>
    <dbReference type="NCBI Taxonomy" id="388466"/>
    <lineage>
        <taxon>Bacteria</taxon>
        <taxon>Pseudomonadati</taxon>
        <taxon>Acidobacteriota</taxon>
        <taxon>Terriglobia</taxon>
        <taxon>Terriglobales</taxon>
        <taxon>Acidobacteriaceae</taxon>
        <taxon>Edaphobacter</taxon>
    </lineage>
</organism>
<dbReference type="EMBL" id="SHKW01000001">
    <property type="protein sequence ID" value="RZU39705.1"/>
    <property type="molecule type" value="Genomic_DNA"/>
</dbReference>
<evidence type="ECO:0000256" key="1">
    <source>
        <dbReference type="ARBA" id="ARBA00004571"/>
    </source>
</evidence>